<dbReference type="PANTHER" id="PTHR43792">
    <property type="entry name" value="GNAT FAMILY, PUTATIVE (AFU_ORTHOLOGUE AFUA_3G00765)-RELATED-RELATED"/>
    <property type="match status" value="1"/>
</dbReference>
<name>A0ABU6J3C4_9BURK</name>
<dbReference type="InterPro" id="IPR016181">
    <property type="entry name" value="Acyl_CoA_acyltransferase"/>
</dbReference>
<evidence type="ECO:0000313" key="3">
    <source>
        <dbReference type="Proteomes" id="UP001352263"/>
    </source>
</evidence>
<protein>
    <submittedName>
        <fullName evidence="2">GNAT family N-acetyltransferase</fullName>
    </submittedName>
</protein>
<dbReference type="PANTHER" id="PTHR43792:SF1">
    <property type="entry name" value="N-ACETYLTRANSFERASE DOMAIN-CONTAINING PROTEIN"/>
    <property type="match status" value="1"/>
</dbReference>
<keyword evidence="3" id="KW-1185">Reference proteome</keyword>
<accession>A0ABU6J3C4</accession>
<evidence type="ECO:0000259" key="1">
    <source>
        <dbReference type="PROSITE" id="PS51186"/>
    </source>
</evidence>
<comment type="caution">
    <text evidence="2">The sequence shown here is derived from an EMBL/GenBank/DDBJ whole genome shotgun (WGS) entry which is preliminary data.</text>
</comment>
<feature type="domain" description="N-acetyltransferase" evidence="1">
    <location>
        <begin position="22"/>
        <end position="190"/>
    </location>
</feature>
<dbReference type="SUPFAM" id="SSF55729">
    <property type="entry name" value="Acyl-CoA N-acyltransferases (Nat)"/>
    <property type="match status" value="1"/>
</dbReference>
<dbReference type="RefSeq" id="WP_326504772.1">
    <property type="nucleotide sequence ID" value="NZ_JAWIIV010000001.1"/>
</dbReference>
<dbReference type="Pfam" id="PF13302">
    <property type="entry name" value="Acetyltransf_3"/>
    <property type="match status" value="1"/>
</dbReference>
<evidence type="ECO:0000313" key="2">
    <source>
        <dbReference type="EMBL" id="MEC4718035.1"/>
    </source>
</evidence>
<dbReference type="Proteomes" id="UP001352263">
    <property type="component" value="Unassembled WGS sequence"/>
</dbReference>
<gene>
    <name evidence="2" type="ORF">RY831_02645</name>
</gene>
<dbReference type="InterPro" id="IPR051531">
    <property type="entry name" value="N-acetyltransferase"/>
</dbReference>
<dbReference type="PROSITE" id="PS51186">
    <property type="entry name" value="GNAT"/>
    <property type="match status" value="1"/>
</dbReference>
<dbReference type="Gene3D" id="3.40.630.30">
    <property type="match status" value="1"/>
</dbReference>
<reference evidence="2 3" key="1">
    <citation type="submission" date="2023-10" db="EMBL/GenBank/DDBJ databases">
        <title>Noviherbaspirillum sp. CPCC 100848 genome assembly.</title>
        <authorList>
            <person name="Li X.Y."/>
            <person name="Fang X.M."/>
        </authorList>
    </citation>
    <scope>NUCLEOTIDE SEQUENCE [LARGE SCALE GENOMIC DNA]</scope>
    <source>
        <strain evidence="2 3">CPCC 100848</strain>
    </source>
</reference>
<sequence length="197" mass="22339">MEKYSTNAINADAPVMLATERLLLRQWQRRDLGPFADMNADPEVMRHFPAPLDTQQSNDLAARLCQLIARDGWGFWAVETRSHAEFIGFVGLRETKPDMPFGSCIEIGWRLAQAHWGKGYATEAARRALSFGFEVLALEEIVSFTALPNLRSQAVMQKLGMHRAPDDFDHPAVPQGHALRRHCLYRLARGAWQEQQP</sequence>
<dbReference type="EMBL" id="JAWIIV010000001">
    <property type="protein sequence ID" value="MEC4718035.1"/>
    <property type="molecule type" value="Genomic_DNA"/>
</dbReference>
<organism evidence="2 3">
    <name type="scientific">Noviherbaspirillum album</name>
    <dbReference type="NCBI Taxonomy" id="3080276"/>
    <lineage>
        <taxon>Bacteria</taxon>
        <taxon>Pseudomonadati</taxon>
        <taxon>Pseudomonadota</taxon>
        <taxon>Betaproteobacteria</taxon>
        <taxon>Burkholderiales</taxon>
        <taxon>Oxalobacteraceae</taxon>
        <taxon>Noviherbaspirillum</taxon>
    </lineage>
</organism>
<dbReference type="InterPro" id="IPR000182">
    <property type="entry name" value="GNAT_dom"/>
</dbReference>
<proteinExistence type="predicted"/>